<reference evidence="4" key="1">
    <citation type="submission" date="2017-02" db="EMBL/GenBank/DDBJ databases">
        <authorList>
            <person name="Daims H."/>
        </authorList>
    </citation>
    <scope>NUCLEOTIDE SEQUENCE [LARGE SCALE GENOMIC DNA]</scope>
</reference>
<accession>A0A1R4H0A9</accession>
<feature type="region of interest" description="Disordered" evidence="1">
    <location>
        <begin position="54"/>
        <end position="74"/>
    </location>
</feature>
<sequence length="74" mass="7896">MKTRQYLLSLLLYVTYFGISGCTAVQPWERGNLAKPHMALDANALHTSLSQHNYSSREGAAGGNSAEGGGCGCY</sequence>
<evidence type="ECO:0000256" key="1">
    <source>
        <dbReference type="SAM" id="MobiDB-lite"/>
    </source>
</evidence>
<organism evidence="3 4">
    <name type="scientific">Crenothrix polyspora</name>
    <dbReference type="NCBI Taxonomy" id="360316"/>
    <lineage>
        <taxon>Bacteria</taxon>
        <taxon>Pseudomonadati</taxon>
        <taxon>Pseudomonadota</taxon>
        <taxon>Gammaproteobacteria</taxon>
        <taxon>Methylococcales</taxon>
        <taxon>Crenotrichaceae</taxon>
        <taxon>Crenothrix</taxon>
    </lineage>
</organism>
<feature type="domain" description="DUF4266" evidence="2">
    <location>
        <begin position="25"/>
        <end position="73"/>
    </location>
</feature>
<dbReference type="AlphaFoldDB" id="A0A1R4H0A9"/>
<dbReference type="RefSeq" id="WP_087145748.1">
    <property type="nucleotide sequence ID" value="NZ_FUKJ01000031.1"/>
</dbReference>
<dbReference type="OrthoDB" id="5574393at2"/>
<dbReference type="EMBL" id="FUKJ01000031">
    <property type="protein sequence ID" value="SJM89683.1"/>
    <property type="molecule type" value="Genomic_DNA"/>
</dbReference>
<dbReference type="Pfam" id="PF14086">
    <property type="entry name" value="DUF4266"/>
    <property type="match status" value="1"/>
</dbReference>
<gene>
    <name evidence="3" type="ORF">CRENPOLYSF2_1260017</name>
</gene>
<feature type="compositionally biased region" description="Gly residues" evidence="1">
    <location>
        <begin position="60"/>
        <end position="74"/>
    </location>
</feature>
<dbReference type="Proteomes" id="UP000195442">
    <property type="component" value="Unassembled WGS sequence"/>
</dbReference>
<protein>
    <submittedName>
        <fullName evidence="3">Arginine decarboxylase</fullName>
    </submittedName>
</protein>
<dbReference type="InterPro" id="IPR025362">
    <property type="entry name" value="DUF4266"/>
</dbReference>
<name>A0A1R4H0A9_9GAMM</name>
<proteinExistence type="predicted"/>
<evidence type="ECO:0000313" key="4">
    <source>
        <dbReference type="Proteomes" id="UP000195442"/>
    </source>
</evidence>
<keyword evidence="4" id="KW-1185">Reference proteome</keyword>
<dbReference type="PROSITE" id="PS51257">
    <property type="entry name" value="PROKAR_LIPOPROTEIN"/>
    <property type="match status" value="1"/>
</dbReference>
<evidence type="ECO:0000313" key="3">
    <source>
        <dbReference type="EMBL" id="SJM89683.1"/>
    </source>
</evidence>
<evidence type="ECO:0000259" key="2">
    <source>
        <dbReference type="Pfam" id="PF14086"/>
    </source>
</evidence>